<dbReference type="SUPFAM" id="SSF81383">
    <property type="entry name" value="F-box domain"/>
    <property type="match status" value="1"/>
</dbReference>
<sequence length="363" mass="41216">MKSQQQHVSEDDPQTIVALNSRASKSVNGGENSDAIPVDLIFEILLKLPTKSIARCRCVSKLWSSILLRTDFTELFLTRSTSPPQLLFSCPNNNDELFLFTAPQVQNPDQNSCLVSRSYHTKPPFDCSPRICGCVGGLVCLIYLRNLEGGKEIVPMICKPSTGRQAALPLPALKTTEFHVISFFVYETIGKLFKVLSMIWPRHGIEGNFMVDDRPSGISTIVCFDVRSETFRFVKKDIAMCTDSTLVNYEGRLGALQSDEGNERAIGEDTRLELWVLVDTEKNEWSKNVYALPPLWKNIVPTAELYLVGLTSTNDIVLSQRYPSTIFNIFYYNLERHTIIKVEIQGMDVYFYNYHRVRTYLNV</sequence>
<evidence type="ECO:0000313" key="3">
    <source>
        <dbReference type="RefSeq" id="XP_019082534.1"/>
    </source>
</evidence>
<reference evidence="3" key="2">
    <citation type="submission" date="2025-08" db="UniProtKB">
        <authorList>
            <consortium name="RefSeq"/>
        </authorList>
    </citation>
    <scope>IDENTIFICATION</scope>
    <source>
        <tissue evidence="3">Leaf</tissue>
    </source>
</reference>
<keyword evidence="2" id="KW-1185">Reference proteome</keyword>
<dbReference type="Pfam" id="PF08268">
    <property type="entry name" value="FBA_3"/>
    <property type="match status" value="2"/>
</dbReference>
<dbReference type="Proteomes" id="UP000694864">
    <property type="component" value="Chromosome 7"/>
</dbReference>
<dbReference type="SMART" id="SM00256">
    <property type="entry name" value="FBOX"/>
    <property type="match status" value="1"/>
</dbReference>
<dbReference type="GeneID" id="104704296"/>
<dbReference type="InterPro" id="IPR036047">
    <property type="entry name" value="F-box-like_dom_sf"/>
</dbReference>
<dbReference type="Gene3D" id="1.20.1280.50">
    <property type="match status" value="1"/>
</dbReference>
<dbReference type="PANTHER" id="PTHR31111">
    <property type="entry name" value="BNAA05G37150D PROTEIN-RELATED"/>
    <property type="match status" value="1"/>
</dbReference>
<dbReference type="InterPro" id="IPR013187">
    <property type="entry name" value="F-box-assoc_dom_typ3"/>
</dbReference>
<gene>
    <name evidence="3" type="primary">LOC104704296</name>
</gene>
<proteinExistence type="predicted"/>
<protein>
    <submittedName>
        <fullName evidence="3">F-box protein DOR-like</fullName>
    </submittedName>
</protein>
<organism evidence="2 3">
    <name type="scientific">Camelina sativa</name>
    <name type="common">False flax</name>
    <name type="synonym">Myagrum sativum</name>
    <dbReference type="NCBI Taxonomy" id="90675"/>
    <lineage>
        <taxon>Eukaryota</taxon>
        <taxon>Viridiplantae</taxon>
        <taxon>Streptophyta</taxon>
        <taxon>Embryophyta</taxon>
        <taxon>Tracheophyta</taxon>
        <taxon>Spermatophyta</taxon>
        <taxon>Magnoliopsida</taxon>
        <taxon>eudicotyledons</taxon>
        <taxon>Gunneridae</taxon>
        <taxon>Pentapetalae</taxon>
        <taxon>rosids</taxon>
        <taxon>malvids</taxon>
        <taxon>Brassicales</taxon>
        <taxon>Brassicaceae</taxon>
        <taxon>Camelineae</taxon>
        <taxon>Camelina</taxon>
    </lineage>
</organism>
<dbReference type="InterPro" id="IPR001810">
    <property type="entry name" value="F-box_dom"/>
</dbReference>
<dbReference type="InterPro" id="IPR017451">
    <property type="entry name" value="F-box-assoc_interact_dom"/>
</dbReference>
<evidence type="ECO:0000259" key="1">
    <source>
        <dbReference type="SMART" id="SM00256"/>
    </source>
</evidence>
<dbReference type="RefSeq" id="XP_019082534.1">
    <property type="nucleotide sequence ID" value="XM_019226989.1"/>
</dbReference>
<reference evidence="2" key="1">
    <citation type="journal article" date="2014" name="Nat. Commun.">
        <title>The emerging biofuel crop Camelina sativa retains a highly undifferentiated hexaploid genome structure.</title>
        <authorList>
            <person name="Kagale S."/>
            <person name="Koh C."/>
            <person name="Nixon J."/>
            <person name="Bollina V."/>
            <person name="Clarke W.E."/>
            <person name="Tuteja R."/>
            <person name="Spillane C."/>
            <person name="Robinson S.J."/>
            <person name="Links M.G."/>
            <person name="Clarke C."/>
            <person name="Higgins E.E."/>
            <person name="Huebert T."/>
            <person name="Sharpe A.G."/>
            <person name="Parkin I.A."/>
        </authorList>
    </citation>
    <scope>NUCLEOTIDE SEQUENCE [LARGE SCALE GENOMIC DNA]</scope>
    <source>
        <strain evidence="2">cv. DH55</strain>
    </source>
</reference>
<dbReference type="Pfam" id="PF00646">
    <property type="entry name" value="F-box"/>
    <property type="match status" value="1"/>
</dbReference>
<accession>A0ABM1Q6Z6</accession>
<dbReference type="CDD" id="cd22157">
    <property type="entry name" value="F-box_AtFBW1-like"/>
    <property type="match status" value="1"/>
</dbReference>
<name>A0ABM1Q6Z6_CAMSA</name>
<feature type="domain" description="F-box" evidence="1">
    <location>
        <begin position="36"/>
        <end position="76"/>
    </location>
</feature>
<dbReference type="NCBIfam" id="TIGR01640">
    <property type="entry name" value="F_box_assoc_1"/>
    <property type="match status" value="1"/>
</dbReference>
<dbReference type="PANTHER" id="PTHR31111:SF125">
    <property type="entry name" value="F-BOX PROTEIN CPR30-LIKE"/>
    <property type="match status" value="1"/>
</dbReference>
<evidence type="ECO:0000313" key="2">
    <source>
        <dbReference type="Proteomes" id="UP000694864"/>
    </source>
</evidence>